<protein>
    <recommendedName>
        <fullName evidence="7">DUF4832 domain-containing protein</fullName>
    </recommendedName>
</protein>
<dbReference type="Pfam" id="PF16173">
    <property type="entry name" value="DUF4874"/>
    <property type="match status" value="1"/>
</dbReference>
<keyword evidence="2" id="KW-0812">Transmembrane</keyword>
<accession>A0A2A2TNJ8</accession>
<evidence type="ECO:0000313" key="6">
    <source>
        <dbReference type="Proteomes" id="UP000218238"/>
    </source>
</evidence>
<keyword evidence="6" id="KW-1185">Reference proteome</keyword>
<feature type="domain" description="DUF4874" evidence="4">
    <location>
        <begin position="55"/>
        <end position="242"/>
    </location>
</feature>
<feature type="domain" description="DUF4832" evidence="3">
    <location>
        <begin position="271"/>
        <end position="496"/>
    </location>
</feature>
<dbReference type="Proteomes" id="UP000218238">
    <property type="component" value="Unassembled WGS sequence"/>
</dbReference>
<dbReference type="InterPro" id="IPR032379">
    <property type="entry name" value="DUF4874"/>
</dbReference>
<evidence type="ECO:0000259" key="4">
    <source>
        <dbReference type="Pfam" id="PF16173"/>
    </source>
</evidence>
<organism evidence="5 6">
    <name type="scientific">Brunnivagina elsteri CCALA 953</name>
    <dbReference type="NCBI Taxonomy" id="987040"/>
    <lineage>
        <taxon>Bacteria</taxon>
        <taxon>Bacillati</taxon>
        <taxon>Cyanobacteriota</taxon>
        <taxon>Cyanophyceae</taxon>
        <taxon>Nostocales</taxon>
        <taxon>Calotrichaceae</taxon>
        <taxon>Brunnivagina</taxon>
    </lineage>
</organism>
<name>A0A2A2TNJ8_9CYAN</name>
<dbReference type="AlphaFoldDB" id="A0A2A2TNJ8"/>
<evidence type="ECO:0008006" key="7">
    <source>
        <dbReference type="Google" id="ProtNLM"/>
    </source>
</evidence>
<proteinExistence type="predicted"/>
<dbReference type="Pfam" id="PF16116">
    <property type="entry name" value="DUF4832"/>
    <property type="match status" value="1"/>
</dbReference>
<evidence type="ECO:0000256" key="2">
    <source>
        <dbReference type="SAM" id="Phobius"/>
    </source>
</evidence>
<reference evidence="5 6" key="1">
    <citation type="submission" date="2017-08" db="EMBL/GenBank/DDBJ databases">
        <title>Draft genome sequence of filamentous cyanobacterium Calothrix elsteri CCALA 953.</title>
        <authorList>
            <person name="Gagunashvili A.N."/>
            <person name="Elster J."/>
            <person name="Andresson O.S."/>
        </authorList>
    </citation>
    <scope>NUCLEOTIDE SEQUENCE [LARGE SCALE GENOMIC DNA]</scope>
    <source>
        <strain evidence="5 6">CCALA 953</strain>
    </source>
</reference>
<keyword evidence="2" id="KW-1133">Transmembrane helix</keyword>
<comment type="caution">
    <text evidence="5">The sequence shown here is derived from an EMBL/GenBank/DDBJ whole genome shotgun (WGS) entry which is preliminary data.</text>
</comment>
<evidence type="ECO:0000256" key="1">
    <source>
        <dbReference type="SAM" id="MobiDB-lite"/>
    </source>
</evidence>
<sequence>MRKYQSILLKYLYKFILFGGCKLVLVAAFQDKSSGVQNSQTMLTTYQPSDEKFSNPERGFAVAYDPPWANKITWDFCNSSQENSKKYTYTAWTEPLKVALLQKQQTQGMSLAMVRYHIAEFRGKPLSPEFLNRLDTDFTTARKAGVKLVIRFTYNWPMGGPDASLKQVLMHLDQIKKVLQKNVDVIAFMDAGFIGCWGEWHTSSNNLIGDTDNLMNNASRLILDKILKILPKERMVTLRLPRSKFQYFGSNAKPIAPITVLEAFTGSKKARLGQHDDCLVCGEWNFGTYRSSRNNAEEIKNFLSQDNRYVVQSGEPGDVPDKPSKNDEDGDGYTKNYESCDRVLEIFRKMRWSTINATYNLGSPVSYNRWKKEGCYDTIAKKLGYRFRLINSSIPNHAKLGGLFSMSFKIANDGWASPYNPRGLEIIFRNRSNGRVFHLPLSNDPRFWQAGEISTVNVRHHLPANISPGEYDILLNLPDPKPSLKNRPKYSIRLANKNIWEASSGYNSFLKRIHIQ</sequence>
<evidence type="ECO:0000313" key="5">
    <source>
        <dbReference type="EMBL" id="PAX60012.1"/>
    </source>
</evidence>
<dbReference type="InterPro" id="IPR032267">
    <property type="entry name" value="DUF4832"/>
</dbReference>
<dbReference type="EMBL" id="NTFS01000026">
    <property type="protein sequence ID" value="PAX60012.1"/>
    <property type="molecule type" value="Genomic_DNA"/>
</dbReference>
<gene>
    <name evidence="5" type="ORF">CK510_04120</name>
</gene>
<feature type="region of interest" description="Disordered" evidence="1">
    <location>
        <begin position="313"/>
        <end position="334"/>
    </location>
</feature>
<feature type="transmembrane region" description="Helical" evidence="2">
    <location>
        <begin position="12"/>
        <end position="29"/>
    </location>
</feature>
<keyword evidence="2" id="KW-0472">Membrane</keyword>
<evidence type="ECO:0000259" key="3">
    <source>
        <dbReference type="Pfam" id="PF16116"/>
    </source>
</evidence>